<dbReference type="Gene3D" id="2.60.40.10">
    <property type="entry name" value="Immunoglobulins"/>
    <property type="match status" value="1"/>
</dbReference>
<evidence type="ECO:0000256" key="2">
    <source>
        <dbReference type="SAM" id="Phobius"/>
    </source>
</evidence>
<dbReference type="EMBL" id="JACOOO010000013">
    <property type="protein sequence ID" value="MBC5628726.1"/>
    <property type="molecule type" value="Genomic_DNA"/>
</dbReference>
<dbReference type="SUPFAM" id="SSF49478">
    <property type="entry name" value="Cna protein B-type domain"/>
    <property type="match status" value="1"/>
</dbReference>
<evidence type="ECO:0000313" key="6">
    <source>
        <dbReference type="Proteomes" id="UP000596929"/>
    </source>
</evidence>
<keyword evidence="2" id="KW-0472">Membrane</keyword>
<dbReference type="InterPro" id="IPR041033">
    <property type="entry name" value="SpaA_PFL_dom_1"/>
</dbReference>
<dbReference type="Pfam" id="PF08341">
    <property type="entry name" value="TED"/>
    <property type="match status" value="1"/>
</dbReference>
<accession>A0ABR7DBF0</accession>
<keyword evidence="2" id="KW-0812">Transmembrane</keyword>
<dbReference type="Proteomes" id="UP000596929">
    <property type="component" value="Unassembled WGS sequence"/>
</dbReference>
<feature type="domain" description="Thioester" evidence="3">
    <location>
        <begin position="73"/>
        <end position="153"/>
    </location>
</feature>
<sequence length="473" mass="53458">MNCNNIHKKKYSKKLIKNVVVYLSIFILIMSFSFKVNASVNNDYDYLFVSFSEPGLPLPIFNLEDSNGNIHKAYCVDEPVPIYNSHRYSRINLEDSTFFSVEAAEKIRSIVQNSYPFQSLEYMQEKFNMPTLTKLDAITAIELAIWKFSNNKELIPGIPDEAIALYYKLIDLPAIKRKTEGSNITMKKPKVIYNYETKQSDLYLEFKADEKNSDNSNIELNYDIQGKYDNVTDYGINNEGYKSIKLANIDEGANYNITVWGSQNIGINAYLYYPEGGRYASQTLVGAESSEINISNTFNIETAKLKSITISKTDIDDEKIFLKGAEFTIYDSEGQVIKVLTTGDDGKILTKLPPGKYIIEETKAPDGYTIDNKNYLLEVKDNDNNIEINFTNKKNEIVDDGADDNINDSTNNGSNDNIDKDKPEIDNSENDTENESNSGEIQNKLPQTGVEKFSGVIAILLLISGFILVKKKI</sequence>
<evidence type="ECO:0000313" key="5">
    <source>
        <dbReference type="EMBL" id="MBC5628726.1"/>
    </source>
</evidence>
<feature type="transmembrane region" description="Helical" evidence="2">
    <location>
        <begin position="15"/>
        <end position="34"/>
    </location>
</feature>
<keyword evidence="6" id="KW-1185">Reference proteome</keyword>
<reference evidence="5 6" key="1">
    <citation type="submission" date="2020-08" db="EMBL/GenBank/DDBJ databases">
        <title>Genome public.</title>
        <authorList>
            <person name="Liu C."/>
            <person name="Sun Q."/>
        </authorList>
    </citation>
    <scope>NUCLEOTIDE SEQUENCE [LARGE SCALE GENOMIC DNA]</scope>
    <source>
        <strain evidence="5 6">NSJ-6</strain>
    </source>
</reference>
<evidence type="ECO:0000256" key="1">
    <source>
        <dbReference type="SAM" id="MobiDB-lite"/>
    </source>
</evidence>
<evidence type="ECO:0000259" key="3">
    <source>
        <dbReference type="Pfam" id="PF08341"/>
    </source>
</evidence>
<protein>
    <submittedName>
        <fullName evidence="5">Cys-Gln thioester bond-forming surface protein</fullName>
    </submittedName>
</protein>
<comment type="caution">
    <text evidence="5">The sequence shown here is derived from an EMBL/GenBank/DDBJ whole genome shotgun (WGS) entry which is preliminary data.</text>
</comment>
<feature type="region of interest" description="Disordered" evidence="1">
    <location>
        <begin position="397"/>
        <end position="443"/>
    </location>
</feature>
<feature type="compositionally biased region" description="Polar residues" evidence="1">
    <location>
        <begin position="407"/>
        <end position="416"/>
    </location>
</feature>
<organism evidence="5 6">
    <name type="scientific">Clostridium hominis</name>
    <dbReference type="NCBI Taxonomy" id="2763036"/>
    <lineage>
        <taxon>Bacteria</taxon>
        <taxon>Bacillati</taxon>
        <taxon>Bacillota</taxon>
        <taxon>Clostridia</taxon>
        <taxon>Eubacteriales</taxon>
        <taxon>Clostridiaceae</taxon>
        <taxon>Clostridium</taxon>
    </lineage>
</organism>
<proteinExistence type="predicted"/>
<dbReference type="RefSeq" id="WP_186859695.1">
    <property type="nucleotide sequence ID" value="NZ_JACOOO010000013.1"/>
</dbReference>
<dbReference type="InterPro" id="IPR013552">
    <property type="entry name" value="Thioester_dom"/>
</dbReference>
<evidence type="ECO:0000259" key="4">
    <source>
        <dbReference type="Pfam" id="PF17802"/>
    </source>
</evidence>
<dbReference type="Pfam" id="PF17802">
    <property type="entry name" value="SpaA"/>
    <property type="match status" value="1"/>
</dbReference>
<feature type="domain" description="SpaA-like prealbumin fold" evidence="4">
    <location>
        <begin position="307"/>
        <end position="394"/>
    </location>
</feature>
<keyword evidence="2" id="KW-1133">Transmembrane helix</keyword>
<name>A0ABR7DBF0_9CLOT</name>
<gene>
    <name evidence="5" type="ORF">H8S20_07475</name>
</gene>
<dbReference type="InterPro" id="IPR013783">
    <property type="entry name" value="Ig-like_fold"/>
</dbReference>